<evidence type="ECO:0000313" key="4">
    <source>
        <dbReference type="Proteomes" id="UP000827892"/>
    </source>
</evidence>
<feature type="signal peptide" evidence="2">
    <location>
        <begin position="1"/>
        <end position="19"/>
    </location>
</feature>
<name>A0AAE9A7X7_CAEBR</name>
<accession>A0AAE9A7X7</accession>
<dbReference type="Proteomes" id="UP000827892">
    <property type="component" value="Chromosome IV"/>
</dbReference>
<reference evidence="3 4" key="1">
    <citation type="submission" date="2022-05" db="EMBL/GenBank/DDBJ databases">
        <title>Chromosome-level reference genomes for two strains of Caenorhabditis briggsae: an improved platform for comparative genomics.</title>
        <authorList>
            <person name="Stevens L."/>
            <person name="Andersen E.C."/>
        </authorList>
    </citation>
    <scope>NUCLEOTIDE SEQUENCE [LARGE SCALE GENOMIC DNA]</scope>
    <source>
        <strain evidence="3">QX1410_ONT</strain>
        <tissue evidence="3">Whole-organism</tissue>
    </source>
</reference>
<protein>
    <submittedName>
        <fullName evidence="3">Uncharacterized protein</fullName>
    </submittedName>
</protein>
<feature type="compositionally biased region" description="Polar residues" evidence="1">
    <location>
        <begin position="42"/>
        <end position="52"/>
    </location>
</feature>
<feature type="chain" id="PRO_5041946065" evidence="2">
    <location>
        <begin position="20"/>
        <end position="75"/>
    </location>
</feature>
<gene>
    <name evidence="3" type="ORF">L3Y34_003615</name>
</gene>
<dbReference type="AlphaFoldDB" id="A0AAE9A7X7"/>
<evidence type="ECO:0000256" key="2">
    <source>
        <dbReference type="SAM" id="SignalP"/>
    </source>
</evidence>
<organism evidence="3 4">
    <name type="scientific">Caenorhabditis briggsae</name>
    <dbReference type="NCBI Taxonomy" id="6238"/>
    <lineage>
        <taxon>Eukaryota</taxon>
        <taxon>Metazoa</taxon>
        <taxon>Ecdysozoa</taxon>
        <taxon>Nematoda</taxon>
        <taxon>Chromadorea</taxon>
        <taxon>Rhabditida</taxon>
        <taxon>Rhabditina</taxon>
        <taxon>Rhabditomorpha</taxon>
        <taxon>Rhabditoidea</taxon>
        <taxon>Rhabditidae</taxon>
        <taxon>Peloderinae</taxon>
        <taxon>Caenorhabditis</taxon>
    </lineage>
</organism>
<sequence length="75" mass="8293">MKLISILFLISLLISVALAQPQIRMKRLRPLWRRIVNMAHGNTRTTQPSRNLSFGAFSSDGSSSFRSGDAGGFRG</sequence>
<dbReference type="EMBL" id="CP090894">
    <property type="protein sequence ID" value="ULT94262.1"/>
    <property type="molecule type" value="Genomic_DNA"/>
</dbReference>
<keyword evidence="2" id="KW-0732">Signal</keyword>
<feature type="region of interest" description="Disordered" evidence="1">
    <location>
        <begin position="42"/>
        <end position="75"/>
    </location>
</feature>
<proteinExistence type="predicted"/>
<evidence type="ECO:0000313" key="3">
    <source>
        <dbReference type="EMBL" id="ULT94262.1"/>
    </source>
</evidence>
<feature type="compositionally biased region" description="Low complexity" evidence="1">
    <location>
        <begin position="53"/>
        <end position="68"/>
    </location>
</feature>
<evidence type="ECO:0000256" key="1">
    <source>
        <dbReference type="SAM" id="MobiDB-lite"/>
    </source>
</evidence>